<dbReference type="InterPro" id="IPR022683">
    <property type="entry name" value="Calpain_III"/>
</dbReference>
<dbReference type="OrthoDB" id="424753at2759"/>
<dbReference type="Gene3D" id="2.60.40.150">
    <property type="entry name" value="C2 domain"/>
    <property type="match status" value="1"/>
</dbReference>
<dbReference type="InterPro" id="IPR001300">
    <property type="entry name" value="Peptidase_C2_calpain_cat"/>
</dbReference>
<evidence type="ECO:0000256" key="1">
    <source>
        <dbReference type="ARBA" id="ARBA00007623"/>
    </source>
</evidence>
<keyword evidence="2 6" id="KW-0645">Protease</keyword>
<dbReference type="SMART" id="SM00720">
    <property type="entry name" value="calpain_III"/>
    <property type="match status" value="1"/>
</dbReference>
<evidence type="ECO:0000256" key="6">
    <source>
        <dbReference type="PROSITE-ProRule" id="PRU00239"/>
    </source>
</evidence>
<feature type="active site" evidence="5 6">
    <location>
        <position position="89"/>
    </location>
</feature>
<dbReference type="STRING" id="69332.A0A388LSD8"/>
<comment type="caution">
    <text evidence="9">The sequence shown here is derived from an EMBL/GenBank/DDBJ whole genome shotgun (WGS) entry which is preliminary data.</text>
</comment>
<evidence type="ECO:0000256" key="2">
    <source>
        <dbReference type="ARBA" id="ARBA00022670"/>
    </source>
</evidence>
<feature type="domain" description="Calpain catalytic" evidence="8">
    <location>
        <begin position="31"/>
        <end position="354"/>
    </location>
</feature>
<evidence type="ECO:0000259" key="7">
    <source>
        <dbReference type="PROSITE" id="PS50004"/>
    </source>
</evidence>
<dbReference type="Proteomes" id="UP000265515">
    <property type="component" value="Unassembled WGS sequence"/>
</dbReference>
<keyword evidence="10" id="KW-1185">Reference proteome</keyword>
<name>A0A388LSD8_CHABU</name>
<dbReference type="InterPro" id="IPR038765">
    <property type="entry name" value="Papain-like_cys_pep_sf"/>
</dbReference>
<dbReference type="InterPro" id="IPR022682">
    <property type="entry name" value="Calpain_domain_III"/>
</dbReference>
<protein>
    <recommendedName>
        <fullName evidence="11">Calpain catalytic domain-containing protein</fullName>
    </recommendedName>
</protein>
<dbReference type="SMART" id="SM00239">
    <property type="entry name" value="C2"/>
    <property type="match status" value="1"/>
</dbReference>
<dbReference type="Pfam" id="PF01067">
    <property type="entry name" value="Calpain_III"/>
    <property type="match status" value="1"/>
</dbReference>
<evidence type="ECO:0000256" key="3">
    <source>
        <dbReference type="ARBA" id="ARBA00022801"/>
    </source>
</evidence>
<dbReference type="InterPro" id="IPR000008">
    <property type="entry name" value="C2_dom"/>
</dbReference>
<dbReference type="SUPFAM" id="SSF49562">
    <property type="entry name" value="C2 domain (Calcium/lipid-binding domain, CaLB)"/>
    <property type="match status" value="1"/>
</dbReference>
<evidence type="ECO:0008006" key="11">
    <source>
        <dbReference type="Google" id="ProtNLM"/>
    </source>
</evidence>
<proteinExistence type="inferred from homology"/>
<keyword evidence="3 6" id="KW-0378">Hydrolase</keyword>
<evidence type="ECO:0000313" key="9">
    <source>
        <dbReference type="EMBL" id="GBG85181.1"/>
    </source>
</evidence>
<dbReference type="PROSITE" id="PS00139">
    <property type="entry name" value="THIOL_PROTEASE_CYS"/>
    <property type="match status" value="1"/>
</dbReference>
<feature type="domain" description="C2" evidence="7">
    <location>
        <begin position="499"/>
        <end position="618"/>
    </location>
</feature>
<dbReference type="PRINTS" id="PR00704">
    <property type="entry name" value="CALPAIN"/>
</dbReference>
<feature type="active site" evidence="5 6">
    <location>
        <position position="295"/>
    </location>
</feature>
<dbReference type="PANTHER" id="PTHR10183:SF379">
    <property type="entry name" value="CALPAIN-5"/>
    <property type="match status" value="1"/>
</dbReference>
<dbReference type="CDD" id="cd00044">
    <property type="entry name" value="CysPc"/>
    <property type="match status" value="1"/>
</dbReference>
<dbReference type="Gene3D" id="3.90.70.10">
    <property type="entry name" value="Cysteine proteinases"/>
    <property type="match status" value="1"/>
</dbReference>
<dbReference type="InterPro" id="IPR036213">
    <property type="entry name" value="Calpain_III_sf"/>
</dbReference>
<dbReference type="Pfam" id="PF00168">
    <property type="entry name" value="C2"/>
    <property type="match status" value="1"/>
</dbReference>
<dbReference type="SMART" id="SM00230">
    <property type="entry name" value="CysPc"/>
    <property type="match status" value="1"/>
</dbReference>
<dbReference type="SUPFAM" id="SSF49758">
    <property type="entry name" value="Calpain large subunit, middle domain (domain III)"/>
    <property type="match status" value="1"/>
</dbReference>
<dbReference type="GO" id="GO:0005737">
    <property type="term" value="C:cytoplasm"/>
    <property type="evidence" value="ECO:0007669"/>
    <property type="project" value="TreeGrafter"/>
</dbReference>
<evidence type="ECO:0000313" key="10">
    <source>
        <dbReference type="Proteomes" id="UP000265515"/>
    </source>
</evidence>
<dbReference type="GO" id="GO:0006508">
    <property type="term" value="P:proteolysis"/>
    <property type="evidence" value="ECO:0007669"/>
    <property type="project" value="UniProtKB-KW"/>
</dbReference>
<reference evidence="9 10" key="1">
    <citation type="journal article" date="2018" name="Cell">
        <title>The Chara Genome: Secondary Complexity and Implications for Plant Terrestrialization.</title>
        <authorList>
            <person name="Nishiyama T."/>
            <person name="Sakayama H."/>
            <person name="Vries J.D."/>
            <person name="Buschmann H."/>
            <person name="Saint-Marcoux D."/>
            <person name="Ullrich K.K."/>
            <person name="Haas F.B."/>
            <person name="Vanderstraeten L."/>
            <person name="Becker D."/>
            <person name="Lang D."/>
            <person name="Vosolsobe S."/>
            <person name="Rombauts S."/>
            <person name="Wilhelmsson P.K.I."/>
            <person name="Janitza P."/>
            <person name="Kern R."/>
            <person name="Heyl A."/>
            <person name="Rumpler F."/>
            <person name="Villalobos L.I.A.C."/>
            <person name="Clay J.M."/>
            <person name="Skokan R."/>
            <person name="Toyoda A."/>
            <person name="Suzuki Y."/>
            <person name="Kagoshima H."/>
            <person name="Schijlen E."/>
            <person name="Tajeshwar N."/>
            <person name="Catarino B."/>
            <person name="Hetherington A.J."/>
            <person name="Saltykova A."/>
            <person name="Bonnot C."/>
            <person name="Breuninger H."/>
            <person name="Symeonidi A."/>
            <person name="Radhakrishnan G.V."/>
            <person name="Van Nieuwerburgh F."/>
            <person name="Deforce D."/>
            <person name="Chang C."/>
            <person name="Karol K.G."/>
            <person name="Hedrich R."/>
            <person name="Ulvskov P."/>
            <person name="Glockner G."/>
            <person name="Delwiche C.F."/>
            <person name="Petrasek J."/>
            <person name="Van de Peer Y."/>
            <person name="Friml J."/>
            <person name="Beilby M."/>
            <person name="Dolan L."/>
            <person name="Kohara Y."/>
            <person name="Sugano S."/>
            <person name="Fujiyama A."/>
            <person name="Delaux P.-M."/>
            <person name="Quint M."/>
            <person name="TheiBen G."/>
            <person name="Hagemann M."/>
            <person name="Harholt J."/>
            <person name="Dunand C."/>
            <person name="Zachgo S."/>
            <person name="Langdale J."/>
            <person name="Maumus F."/>
            <person name="Straeten D.V.D."/>
            <person name="Gould S.B."/>
            <person name="Rensing S.A."/>
        </authorList>
    </citation>
    <scope>NUCLEOTIDE SEQUENCE [LARGE SCALE GENOMIC DNA]</scope>
    <source>
        <strain evidence="9 10">S276</strain>
    </source>
</reference>
<keyword evidence="4 6" id="KW-0788">Thiol protease</keyword>
<evidence type="ECO:0000256" key="4">
    <source>
        <dbReference type="ARBA" id="ARBA00022807"/>
    </source>
</evidence>
<feature type="active site" evidence="5 6">
    <location>
        <position position="261"/>
    </location>
</feature>
<dbReference type="InterPro" id="IPR022684">
    <property type="entry name" value="Calpain_cysteine_protease"/>
</dbReference>
<evidence type="ECO:0000256" key="5">
    <source>
        <dbReference type="PIRSR" id="PIRSR622684-1"/>
    </source>
</evidence>
<evidence type="ECO:0000259" key="8">
    <source>
        <dbReference type="PROSITE" id="PS50203"/>
    </source>
</evidence>
<accession>A0A388LSD8</accession>
<dbReference type="Pfam" id="PF00648">
    <property type="entry name" value="Peptidase_C2"/>
    <property type="match status" value="1"/>
</dbReference>
<dbReference type="InterPro" id="IPR035892">
    <property type="entry name" value="C2_domain_sf"/>
</dbReference>
<dbReference type="InterPro" id="IPR000169">
    <property type="entry name" value="Pept_cys_AS"/>
</dbReference>
<dbReference type="PANTHER" id="PTHR10183">
    <property type="entry name" value="CALPAIN"/>
    <property type="match status" value="1"/>
</dbReference>
<sequence length="658" mass="75706">MAGVHAYAQHYYAGQRYSELVKTHSSNPRTLFVDDQFPAADSSLYSGSDTPRHSIPIKWFRPSEICADPKLFVDGTSYDDISQGQLGNCWFVAALSVLAMNQDAMRTVIPDAKQQEEMGFKLGIFKFLFWRMGEWVEVVVDDRLPTTTDERGISLVFAHSQNKQEFWSALLEKAYAKLNKSYQGLEVGSTADALVDFTGGVCETVDLGNHMEQKWDDQRRDQLWNTLNKTAHLGALMSASIPNERDDQMEKETAQGLYISHAYGVLSLKEVRMGHTWMQRMNLRGERVRLVRLRNPWGRGEWTGAWSDGSREWENISDDVKRNIGLKIEDDGGFFMSFEDFCLHFARITICHSPNTSFFSYKQTWRKKLFLSSWSVHDGTAGGCVNYRDTFLTQNHQYLLVLDKPSKAMVALMQNDGRCENELNETIGFLILRSDDNWRYKINKMHDVAGQITYSNAREVFGQFELQEGNYIIVPTTFDPFKERQFLLRVYVNGSFECGKVDEYVPIQRCLEPLPIALFVVKVDKAWELPKQDPVGQGADPYCIIWMDGQKVRTPVRRDTVEPEWRNRYVFFVSSMDSFLTARVYNKNMLLGTRRFMGEVIIKTAEYSTNERVNKPWDVTCPLRKKPSLLGHIQGKAPPTVKGKLRLQVMFMYDLNGN</sequence>
<dbReference type="PROSITE" id="PS50004">
    <property type="entry name" value="C2"/>
    <property type="match status" value="1"/>
</dbReference>
<organism evidence="9 10">
    <name type="scientific">Chara braunii</name>
    <name type="common">Braun's stonewort</name>
    <dbReference type="NCBI Taxonomy" id="69332"/>
    <lineage>
        <taxon>Eukaryota</taxon>
        <taxon>Viridiplantae</taxon>
        <taxon>Streptophyta</taxon>
        <taxon>Charophyceae</taxon>
        <taxon>Charales</taxon>
        <taxon>Characeae</taxon>
        <taxon>Chara</taxon>
    </lineage>
</organism>
<comment type="similarity">
    <text evidence="1">Belongs to the peptidase C2 family.</text>
</comment>
<dbReference type="AlphaFoldDB" id="A0A388LSD8"/>
<dbReference type="GO" id="GO:0004198">
    <property type="term" value="F:calcium-dependent cysteine-type endopeptidase activity"/>
    <property type="evidence" value="ECO:0007669"/>
    <property type="project" value="InterPro"/>
</dbReference>
<dbReference type="PROSITE" id="PS50203">
    <property type="entry name" value="CALPAIN_CAT"/>
    <property type="match status" value="1"/>
</dbReference>
<gene>
    <name evidence="9" type="ORF">CBR_g39746</name>
</gene>
<dbReference type="EMBL" id="BFEA01000508">
    <property type="protein sequence ID" value="GBG85181.1"/>
    <property type="molecule type" value="Genomic_DNA"/>
</dbReference>
<dbReference type="SUPFAM" id="SSF54001">
    <property type="entry name" value="Cysteine proteinases"/>
    <property type="match status" value="1"/>
</dbReference>
<dbReference type="Gramene" id="GBG85181">
    <property type="protein sequence ID" value="GBG85181"/>
    <property type="gene ID" value="CBR_g39746"/>
</dbReference>
<dbReference type="Gene3D" id="2.60.120.380">
    <property type="match status" value="1"/>
</dbReference>
<dbReference type="FunFam" id="3.90.70.10:FF:000114">
    <property type="entry name" value="Calpain a"/>
    <property type="match status" value="1"/>
</dbReference>